<dbReference type="Proteomes" id="UP001305521">
    <property type="component" value="Chromosome"/>
</dbReference>
<evidence type="ECO:0000313" key="1">
    <source>
        <dbReference type="EMBL" id="WPB84289.1"/>
    </source>
</evidence>
<sequence>MPVLSVADLFAAKAAAQARRQAEEEAAREAHQAELKAFAEKLMTYQITEDDKQRALTKIRRAFENGEKEVMLIRFPSDICEDQGRRINNRLEGWQETLPGVLKHVHEWWEKELAPGGFTFGARVLDYPGGMPGDIGLFIGWPDQLG</sequence>
<gene>
    <name evidence="1" type="ORF">R9Z33_19600</name>
</gene>
<accession>A0ABZ0PF06</accession>
<organism evidence="1 2">
    <name type="scientific">Sediminicoccus rosea</name>
    <dbReference type="NCBI Taxonomy" id="1225128"/>
    <lineage>
        <taxon>Bacteria</taxon>
        <taxon>Pseudomonadati</taxon>
        <taxon>Pseudomonadota</taxon>
        <taxon>Alphaproteobacteria</taxon>
        <taxon>Acetobacterales</taxon>
        <taxon>Roseomonadaceae</taxon>
        <taxon>Sediminicoccus</taxon>
    </lineage>
</organism>
<dbReference type="RefSeq" id="WP_318648246.1">
    <property type="nucleotide sequence ID" value="NZ_CP137852.1"/>
</dbReference>
<name>A0ABZ0PF06_9PROT</name>
<protein>
    <submittedName>
        <fullName evidence="1">Uncharacterized protein</fullName>
    </submittedName>
</protein>
<dbReference type="EMBL" id="CP137852">
    <property type="protein sequence ID" value="WPB84289.1"/>
    <property type="molecule type" value="Genomic_DNA"/>
</dbReference>
<keyword evidence="2" id="KW-1185">Reference proteome</keyword>
<reference evidence="1 2" key="1">
    <citation type="submission" date="2023-11" db="EMBL/GenBank/DDBJ databases">
        <title>Arctic aerobic anoxygenic photoheterotroph Sediminicoccus rosea KRV36 adapts its photosynthesis to long days of polar summer.</title>
        <authorList>
            <person name="Tomasch J."/>
            <person name="Kopejtka K."/>
            <person name="Bily T."/>
            <person name="Gardiner A.T."/>
            <person name="Gardian Z."/>
            <person name="Shivaramu S."/>
            <person name="Koblizek M."/>
            <person name="Engelhardt F."/>
            <person name="Kaftan D."/>
        </authorList>
    </citation>
    <scope>NUCLEOTIDE SEQUENCE [LARGE SCALE GENOMIC DNA]</scope>
    <source>
        <strain evidence="1 2">R-30</strain>
    </source>
</reference>
<proteinExistence type="predicted"/>
<evidence type="ECO:0000313" key="2">
    <source>
        <dbReference type="Proteomes" id="UP001305521"/>
    </source>
</evidence>